<gene>
    <name evidence="1" type="ORF">O6P43_007729</name>
</gene>
<dbReference type="Proteomes" id="UP001163823">
    <property type="component" value="Chromosome 3"/>
</dbReference>
<reference evidence="1" key="1">
    <citation type="journal article" date="2023" name="Science">
        <title>Elucidation of the pathway for biosynthesis of saponin adjuvants from the soapbark tree.</title>
        <authorList>
            <person name="Reed J."/>
            <person name="Orme A."/>
            <person name="El-Demerdash A."/>
            <person name="Owen C."/>
            <person name="Martin L.B.B."/>
            <person name="Misra R.C."/>
            <person name="Kikuchi S."/>
            <person name="Rejzek M."/>
            <person name="Martin A.C."/>
            <person name="Harkess A."/>
            <person name="Leebens-Mack J."/>
            <person name="Louveau T."/>
            <person name="Stephenson M.J."/>
            <person name="Osbourn A."/>
        </authorList>
    </citation>
    <scope>NUCLEOTIDE SEQUENCE</scope>
    <source>
        <strain evidence="1">S10</strain>
    </source>
</reference>
<sequence>MAIGEADLIAAGIHSGCAFSEVQPHQRHEDMPLMSKIGNCNHLPGTHLCQFRLQEHLVAKQPKSLIRVPLYLALRFLDSSMKDLLSCR</sequence>
<dbReference type="KEGG" id="qsa:O6P43_007729"/>
<name>A0AAD7QB43_QUISA</name>
<organism evidence="1 2">
    <name type="scientific">Quillaja saponaria</name>
    <name type="common">Soap bark tree</name>
    <dbReference type="NCBI Taxonomy" id="32244"/>
    <lineage>
        <taxon>Eukaryota</taxon>
        <taxon>Viridiplantae</taxon>
        <taxon>Streptophyta</taxon>
        <taxon>Embryophyta</taxon>
        <taxon>Tracheophyta</taxon>
        <taxon>Spermatophyta</taxon>
        <taxon>Magnoliopsida</taxon>
        <taxon>eudicotyledons</taxon>
        <taxon>Gunneridae</taxon>
        <taxon>Pentapetalae</taxon>
        <taxon>rosids</taxon>
        <taxon>fabids</taxon>
        <taxon>Fabales</taxon>
        <taxon>Quillajaceae</taxon>
        <taxon>Quillaja</taxon>
    </lineage>
</organism>
<dbReference type="AlphaFoldDB" id="A0AAD7QB43"/>
<dbReference type="EMBL" id="JARAOO010000003">
    <property type="protein sequence ID" value="KAJ7978228.1"/>
    <property type="molecule type" value="Genomic_DNA"/>
</dbReference>
<proteinExistence type="predicted"/>
<protein>
    <submittedName>
        <fullName evidence="1">Uncharacterized protein</fullName>
    </submittedName>
</protein>
<comment type="caution">
    <text evidence="1">The sequence shown here is derived from an EMBL/GenBank/DDBJ whole genome shotgun (WGS) entry which is preliminary data.</text>
</comment>
<evidence type="ECO:0000313" key="1">
    <source>
        <dbReference type="EMBL" id="KAJ7978228.1"/>
    </source>
</evidence>
<evidence type="ECO:0000313" key="2">
    <source>
        <dbReference type="Proteomes" id="UP001163823"/>
    </source>
</evidence>
<keyword evidence="2" id="KW-1185">Reference proteome</keyword>
<accession>A0AAD7QB43</accession>